<reference evidence="8 9" key="1">
    <citation type="submission" date="2012-10" db="EMBL/GenBank/DDBJ databases">
        <title>The draft sequence of the Mycobacterium pheli genome.</title>
        <authorList>
            <person name="Pettersson B.M.F."/>
            <person name="Das S."/>
            <person name="Dasgupta S."/>
            <person name="Bhattacharya A."/>
            <person name="Kirsebom L.A."/>
        </authorList>
    </citation>
    <scope>NUCLEOTIDE SEQUENCE [LARGE SCALE GENOMIC DNA]</scope>
    <source>
        <strain evidence="8 9">CCUG 21000</strain>
    </source>
</reference>
<comment type="caution">
    <text evidence="8">The sequence shown here is derived from an EMBL/GenBank/DDBJ whole genome shotgun (WGS) entry which is preliminary data.</text>
</comment>
<evidence type="ECO:0000256" key="1">
    <source>
        <dbReference type="ARBA" id="ARBA00022475"/>
    </source>
</evidence>
<evidence type="ECO:0000256" key="2">
    <source>
        <dbReference type="ARBA" id="ARBA00022692"/>
    </source>
</evidence>
<dbReference type="GO" id="GO:0005886">
    <property type="term" value="C:plasma membrane"/>
    <property type="evidence" value="ECO:0007669"/>
    <property type="project" value="InterPro"/>
</dbReference>
<dbReference type="EMBL" id="ANBP01000009">
    <property type="protein sequence ID" value="KAB7757184.1"/>
    <property type="molecule type" value="Genomic_DNA"/>
</dbReference>
<feature type="region of interest" description="Disordered" evidence="5">
    <location>
        <begin position="1"/>
        <end position="33"/>
    </location>
</feature>
<feature type="compositionally biased region" description="Pro residues" evidence="5">
    <location>
        <begin position="8"/>
        <end position="24"/>
    </location>
</feature>
<dbReference type="Proteomes" id="UP000325690">
    <property type="component" value="Unassembled WGS sequence"/>
</dbReference>
<evidence type="ECO:0000313" key="8">
    <source>
        <dbReference type="EMBL" id="KAB7757184.1"/>
    </source>
</evidence>
<evidence type="ECO:0000256" key="4">
    <source>
        <dbReference type="ARBA" id="ARBA00023136"/>
    </source>
</evidence>
<feature type="transmembrane region" description="Helical" evidence="6">
    <location>
        <begin position="83"/>
        <end position="107"/>
    </location>
</feature>
<dbReference type="RefSeq" id="WP_061480959.1">
    <property type="nucleotide sequence ID" value="NZ_ANBO01000012.1"/>
</dbReference>
<accession>A0A5N5V5I3</accession>
<evidence type="ECO:0000256" key="5">
    <source>
        <dbReference type="SAM" id="MobiDB-lite"/>
    </source>
</evidence>
<gene>
    <name evidence="8" type="ORF">MPHL21000_08275</name>
</gene>
<evidence type="ECO:0000313" key="9">
    <source>
        <dbReference type="Proteomes" id="UP000325690"/>
    </source>
</evidence>
<evidence type="ECO:0000256" key="3">
    <source>
        <dbReference type="ARBA" id="ARBA00022989"/>
    </source>
</evidence>
<protein>
    <submittedName>
        <fullName evidence="8">Membrane protein</fullName>
    </submittedName>
</protein>
<keyword evidence="1" id="KW-1003">Cell membrane</keyword>
<dbReference type="AlphaFoldDB" id="A0A5N5V5I3"/>
<keyword evidence="2 6" id="KW-0812">Transmembrane</keyword>
<organism evidence="8 9">
    <name type="scientific">Mycolicibacterium phlei DSM 43239 = CCUG 21000</name>
    <dbReference type="NCBI Taxonomy" id="1226750"/>
    <lineage>
        <taxon>Bacteria</taxon>
        <taxon>Bacillati</taxon>
        <taxon>Actinomycetota</taxon>
        <taxon>Actinomycetes</taxon>
        <taxon>Mycobacteriales</taxon>
        <taxon>Mycobacteriaceae</taxon>
        <taxon>Mycolicibacterium</taxon>
    </lineage>
</organism>
<keyword evidence="3 6" id="KW-1133">Transmembrane helix</keyword>
<feature type="domain" description="Lipopolysaccharide assembly protein A" evidence="7">
    <location>
        <begin position="65"/>
        <end position="116"/>
    </location>
</feature>
<dbReference type="GeneID" id="74300666"/>
<proteinExistence type="predicted"/>
<dbReference type="InterPro" id="IPR010445">
    <property type="entry name" value="LapA_dom"/>
</dbReference>
<feature type="transmembrane region" description="Helical" evidence="6">
    <location>
        <begin position="43"/>
        <end position="63"/>
    </location>
</feature>
<dbReference type="Pfam" id="PF06305">
    <property type="entry name" value="LapA_dom"/>
    <property type="match status" value="1"/>
</dbReference>
<name>A0A5N5V5I3_MYCPH</name>
<keyword evidence="4 6" id="KW-0472">Membrane</keyword>
<sequence length="122" mass="12770">MSTDPHPGSQPGPLDPIPVPPNPPGDEHAGQPDVDKVRFTRAAALWAAVIAGFLVLVVLLIFIAQNTASTEFAFLGWRWNLPLGVAILGAAVGGGLITALAGMVRIIQLRRAAKKNYKAALG</sequence>
<evidence type="ECO:0000256" key="6">
    <source>
        <dbReference type="SAM" id="Phobius"/>
    </source>
</evidence>
<evidence type="ECO:0000259" key="7">
    <source>
        <dbReference type="Pfam" id="PF06305"/>
    </source>
</evidence>
<keyword evidence="9" id="KW-1185">Reference proteome</keyword>